<proteinExistence type="predicted"/>
<keyword evidence="1" id="KW-0805">Transcription regulation</keyword>
<dbReference type="InterPro" id="IPR036388">
    <property type="entry name" value="WH-like_DNA-bd_sf"/>
</dbReference>
<dbReference type="SUPFAM" id="SSF46894">
    <property type="entry name" value="C-terminal effector domain of the bipartite response regulators"/>
    <property type="match status" value="1"/>
</dbReference>
<dbReference type="PROSITE" id="PS50043">
    <property type="entry name" value="HTH_LUXR_2"/>
    <property type="match status" value="1"/>
</dbReference>
<sequence length="874" mass="100311">MNKEQLPHHVLFTKLSVPRDPLYLVSRERLMEKMSRSLHCKLSLIVAPPGFGKTTMVSDWLRNVQMQAGWISLDRGENDLLRFWGYVIAALEGIRPGVGTKSLSLLQSSMTVSIEHMIALLVNDLFAIPEELVLILDDYHMVESEEVHRSLSYFLERIPGHIHLCIISRKFPPFPHGTLRANGQLNEIGIAELKFNEDEITSFWLKQMKEPLSGEQLNRLSFLTEGWIAGIQLASMSSPDGLDHTLNHFSGNHRFIVDYLLEEVFLQLPESIRKFLLQTSILERMNDDLCASVTGIPKEQPLLKFIEQANLFLIPLDGERYWYRYHHLFADFLRSRLKESGCDIPLLHQKAGAWFERHGFTEEAIDHALLANDYERASDLIERYAVVLLRRRELETLSRWFHGMPESIVRRPALLIIQAYTEVLTGNQDRVSRHIEKLERAAEALQSDPHSLMAIRMQEEAYIFITFHAWVRCDYEMVYDRIEQLYKRDKLPEEEVISLLLYDVIEINDGKASLISGFYGFNGKLKKAISLHHLYEAFICKHHLERWHFTAYSRTALSELNYERNDLELAMKYADTAIAVTGVHGSVGAYVPATIVKARIHRANGRPEQAIETIAGAMNNLKREGGHLLYWYGLLHAYLIRCYMENGDIEQVEMWLRNCKISNDAGVVLNQEFEILTLIRVLAAKGEHQEALGWAQKLLEAAKQKELIMTMLDCHLQLTVIFDKQDHTHESMLHMHSALVLGEEEGYLRTFIDEGTGIRDLLIKYSTVRKNNYMPELQSGVSMRYVKELLSNFGLHGEKDGVIPGLEAAEYALTPREREVLSLVSSGLSNKEIADKLVLTVGTVKLHLNRVYGKLEVKSRVQAIQKARQLQLIP</sequence>
<dbReference type="SUPFAM" id="SSF52540">
    <property type="entry name" value="P-loop containing nucleoside triphosphate hydrolases"/>
    <property type="match status" value="1"/>
</dbReference>
<dbReference type="Gene3D" id="3.40.50.300">
    <property type="entry name" value="P-loop containing nucleotide triphosphate hydrolases"/>
    <property type="match status" value="1"/>
</dbReference>
<dbReference type="Pfam" id="PF17874">
    <property type="entry name" value="TPR_MalT"/>
    <property type="match status" value="1"/>
</dbReference>
<dbReference type="Gene3D" id="1.25.40.10">
    <property type="entry name" value="Tetratricopeptide repeat domain"/>
    <property type="match status" value="1"/>
</dbReference>
<dbReference type="PANTHER" id="PTHR44688">
    <property type="entry name" value="DNA-BINDING TRANSCRIPTIONAL ACTIVATOR DEVR_DOSR"/>
    <property type="match status" value="1"/>
</dbReference>
<evidence type="ECO:0000313" key="5">
    <source>
        <dbReference type="EMBL" id="MBD0382400.1"/>
    </source>
</evidence>
<dbReference type="Gene3D" id="1.10.10.10">
    <property type="entry name" value="Winged helix-like DNA-binding domain superfamily/Winged helix DNA-binding domain"/>
    <property type="match status" value="1"/>
</dbReference>
<evidence type="ECO:0000256" key="1">
    <source>
        <dbReference type="ARBA" id="ARBA00023015"/>
    </source>
</evidence>
<dbReference type="InterPro" id="IPR027417">
    <property type="entry name" value="P-loop_NTPase"/>
</dbReference>
<dbReference type="RefSeq" id="WP_188176185.1">
    <property type="nucleotide sequence ID" value="NZ_JACVVD010000007.1"/>
</dbReference>
<dbReference type="InterPro" id="IPR000792">
    <property type="entry name" value="Tscrpt_reg_LuxR_C"/>
</dbReference>
<dbReference type="Pfam" id="PF25873">
    <property type="entry name" value="WHD_MalT"/>
    <property type="match status" value="1"/>
</dbReference>
<evidence type="ECO:0000256" key="3">
    <source>
        <dbReference type="ARBA" id="ARBA00023163"/>
    </source>
</evidence>
<keyword evidence="3" id="KW-0804">Transcription</keyword>
<dbReference type="InterPro" id="IPR041617">
    <property type="entry name" value="TPR_MalT"/>
</dbReference>
<comment type="caution">
    <text evidence="5">The sequence shown here is derived from an EMBL/GenBank/DDBJ whole genome shotgun (WGS) entry which is preliminary data.</text>
</comment>
<dbReference type="CDD" id="cd06170">
    <property type="entry name" value="LuxR_C_like"/>
    <property type="match status" value="1"/>
</dbReference>
<dbReference type="InterPro" id="IPR059106">
    <property type="entry name" value="WHD_MalT"/>
</dbReference>
<reference evidence="5" key="1">
    <citation type="submission" date="2020-09" db="EMBL/GenBank/DDBJ databases">
        <title>Draft Genome Sequence of Paenibacillus sp. WST5.</title>
        <authorList>
            <person name="Bao Z."/>
        </authorList>
    </citation>
    <scope>NUCLEOTIDE SEQUENCE</scope>
    <source>
        <strain evidence="5">WST5</strain>
    </source>
</reference>
<dbReference type="PANTHER" id="PTHR44688:SF16">
    <property type="entry name" value="DNA-BINDING TRANSCRIPTIONAL ACTIVATOR DEVR_DOSR"/>
    <property type="match status" value="1"/>
</dbReference>
<keyword evidence="6" id="KW-1185">Reference proteome</keyword>
<gene>
    <name evidence="5" type="ORF">ICC18_19975</name>
</gene>
<organism evidence="5 6">
    <name type="scientific">Paenibacillus sedimenti</name>
    <dbReference type="NCBI Taxonomy" id="2770274"/>
    <lineage>
        <taxon>Bacteria</taxon>
        <taxon>Bacillati</taxon>
        <taxon>Bacillota</taxon>
        <taxon>Bacilli</taxon>
        <taxon>Bacillales</taxon>
        <taxon>Paenibacillaceae</taxon>
        <taxon>Paenibacillus</taxon>
    </lineage>
</organism>
<dbReference type="GO" id="GO:0006355">
    <property type="term" value="P:regulation of DNA-templated transcription"/>
    <property type="evidence" value="ECO:0007669"/>
    <property type="project" value="InterPro"/>
</dbReference>
<dbReference type="PRINTS" id="PR00038">
    <property type="entry name" value="HTHLUXR"/>
</dbReference>
<protein>
    <recommendedName>
        <fullName evidence="4">HTH luxR-type domain-containing protein</fullName>
    </recommendedName>
</protein>
<evidence type="ECO:0000313" key="6">
    <source>
        <dbReference type="Proteomes" id="UP000650466"/>
    </source>
</evidence>
<keyword evidence="2" id="KW-0238">DNA-binding</keyword>
<name>A0A926KUU4_9BACL</name>
<feature type="domain" description="HTH luxR-type" evidence="4">
    <location>
        <begin position="806"/>
        <end position="871"/>
    </location>
</feature>
<dbReference type="InterPro" id="IPR016032">
    <property type="entry name" value="Sig_transdc_resp-reg_C-effctor"/>
</dbReference>
<evidence type="ECO:0000256" key="2">
    <source>
        <dbReference type="ARBA" id="ARBA00023125"/>
    </source>
</evidence>
<dbReference type="SMART" id="SM00421">
    <property type="entry name" value="HTH_LUXR"/>
    <property type="match status" value="1"/>
</dbReference>
<dbReference type="AlphaFoldDB" id="A0A926KUU4"/>
<evidence type="ECO:0000259" key="4">
    <source>
        <dbReference type="PROSITE" id="PS50043"/>
    </source>
</evidence>
<dbReference type="Pfam" id="PF00196">
    <property type="entry name" value="GerE"/>
    <property type="match status" value="1"/>
</dbReference>
<dbReference type="GO" id="GO:0003677">
    <property type="term" value="F:DNA binding"/>
    <property type="evidence" value="ECO:0007669"/>
    <property type="project" value="UniProtKB-KW"/>
</dbReference>
<dbReference type="PROSITE" id="PS00622">
    <property type="entry name" value="HTH_LUXR_1"/>
    <property type="match status" value="1"/>
</dbReference>
<dbReference type="EMBL" id="JACVVD010000007">
    <property type="protein sequence ID" value="MBD0382400.1"/>
    <property type="molecule type" value="Genomic_DNA"/>
</dbReference>
<dbReference type="Proteomes" id="UP000650466">
    <property type="component" value="Unassembled WGS sequence"/>
</dbReference>
<dbReference type="SUPFAM" id="SSF48452">
    <property type="entry name" value="TPR-like"/>
    <property type="match status" value="1"/>
</dbReference>
<accession>A0A926KUU4</accession>
<dbReference type="InterPro" id="IPR011990">
    <property type="entry name" value="TPR-like_helical_dom_sf"/>
</dbReference>